<protein>
    <submittedName>
        <fullName evidence="1">Uncharacterized protein TCIL3000_11_7130</fullName>
    </submittedName>
</protein>
<accession>G0V0W2</accession>
<proteinExistence type="predicted"/>
<name>G0V0W2_TRYCI</name>
<reference evidence="1" key="1">
    <citation type="journal article" date="2012" name="Proc. Natl. Acad. Sci. U.S.A.">
        <title>Antigenic diversity is generated by distinct evolutionary mechanisms in African trypanosome species.</title>
        <authorList>
            <person name="Jackson A.P."/>
            <person name="Berry A."/>
            <person name="Aslett M."/>
            <person name="Allison H.C."/>
            <person name="Burton P."/>
            <person name="Vavrova-Anderson J."/>
            <person name="Brown R."/>
            <person name="Browne H."/>
            <person name="Corton N."/>
            <person name="Hauser H."/>
            <person name="Gamble J."/>
            <person name="Gilderthorp R."/>
            <person name="Marcello L."/>
            <person name="McQuillan J."/>
            <person name="Otto T.D."/>
            <person name="Quail M.A."/>
            <person name="Sanders M.J."/>
            <person name="van Tonder A."/>
            <person name="Ginger M.L."/>
            <person name="Field M.C."/>
            <person name="Barry J.D."/>
            <person name="Hertz-Fowler C."/>
            <person name="Berriman M."/>
        </authorList>
    </citation>
    <scope>NUCLEOTIDE SEQUENCE</scope>
    <source>
        <strain evidence="1">IL3000</strain>
    </source>
</reference>
<evidence type="ECO:0000313" key="1">
    <source>
        <dbReference type="EMBL" id="CCC95283.1"/>
    </source>
</evidence>
<sequence>MMKVLEERFEVAENFVRRARAEETPEGNPLIAARNYLTAMEIIVKVCNEYAGSLVEKRRFFLYQMRHRLEVYSSRVRLLLQVAAEMGLDDSPEVVTTAGYSPCTAGAASPCPAVSSGPLRSSVEATAAEVDTQSREHMTKVPPVELFFSGTAEPLAALAPPPPETVPIESLLDQFTFDDTAKE</sequence>
<organism evidence="1">
    <name type="scientific">Trypanosoma congolense (strain IL3000)</name>
    <dbReference type="NCBI Taxonomy" id="1068625"/>
    <lineage>
        <taxon>Eukaryota</taxon>
        <taxon>Discoba</taxon>
        <taxon>Euglenozoa</taxon>
        <taxon>Kinetoplastea</taxon>
        <taxon>Metakinetoplastina</taxon>
        <taxon>Trypanosomatida</taxon>
        <taxon>Trypanosomatidae</taxon>
        <taxon>Trypanosoma</taxon>
        <taxon>Nannomonas</taxon>
    </lineage>
</organism>
<dbReference type="AlphaFoldDB" id="G0V0W2"/>
<dbReference type="VEuPathDB" id="TriTrypDB:TcIL3000.11.7130"/>
<dbReference type="EMBL" id="HE575324">
    <property type="protein sequence ID" value="CCC95283.1"/>
    <property type="molecule type" value="Genomic_DNA"/>
</dbReference>
<gene>
    <name evidence="1" type="ORF">TCIL3000_11_7130</name>
</gene>